<comment type="caution">
    <text evidence="2">The sequence shown here is derived from an EMBL/GenBank/DDBJ whole genome shotgun (WGS) entry which is preliminary data.</text>
</comment>
<dbReference type="CDD" id="cd04301">
    <property type="entry name" value="NAT_SF"/>
    <property type="match status" value="1"/>
</dbReference>
<evidence type="ECO:0000313" key="3">
    <source>
        <dbReference type="Proteomes" id="UP000435177"/>
    </source>
</evidence>
<dbReference type="EMBL" id="WOAA01000033">
    <property type="protein sequence ID" value="MUG68729.1"/>
    <property type="molecule type" value="Genomic_DNA"/>
</dbReference>
<evidence type="ECO:0000313" key="2">
    <source>
        <dbReference type="EMBL" id="MUG68729.1"/>
    </source>
</evidence>
<gene>
    <name evidence="2" type="ORF">GNP94_22420</name>
</gene>
<dbReference type="Proteomes" id="UP000435177">
    <property type="component" value="Unassembled WGS sequence"/>
</dbReference>
<protein>
    <submittedName>
        <fullName evidence="2">GNAT family N-acetyltransferase</fullName>
    </submittedName>
</protein>
<dbReference type="SUPFAM" id="SSF55729">
    <property type="entry name" value="Acyl-CoA N-acyltransferases (Nat)"/>
    <property type="match status" value="1"/>
</dbReference>
<dbReference type="Gene3D" id="3.40.630.30">
    <property type="match status" value="1"/>
</dbReference>
<feature type="domain" description="N-acetyltransferase" evidence="1">
    <location>
        <begin position="43"/>
        <end position="183"/>
    </location>
</feature>
<sequence length="186" mass="22175">MSLSCSTLFLCKEGYMETTIHRWVSLKPVHARLEQEEFFYLLYEKSREPEMALWNWTEQEKKTFLRMQYDFQCRSYQWQYPNLVGRMIHYRGQPVGKLVTVCGDRELRLIDLIIHPDFQGLGIGTSVVVKLQHEARVRRMPLGLSVQSHNMRAYKWYVKLGFEKVLEHEAYISMHWVPSIQVKSKS</sequence>
<name>A0ABW9T6J8_9BACL</name>
<organism evidence="2 3">
    <name type="scientific">Paenibacillus campinasensis</name>
    <dbReference type="NCBI Taxonomy" id="66347"/>
    <lineage>
        <taxon>Bacteria</taxon>
        <taxon>Bacillati</taxon>
        <taxon>Bacillota</taxon>
        <taxon>Bacilli</taxon>
        <taxon>Bacillales</taxon>
        <taxon>Paenibacillaceae</taxon>
        <taxon>Paenibacillus</taxon>
    </lineage>
</organism>
<dbReference type="InterPro" id="IPR000182">
    <property type="entry name" value="GNAT_dom"/>
</dbReference>
<keyword evidence="3" id="KW-1185">Reference proteome</keyword>
<proteinExistence type="predicted"/>
<evidence type="ECO:0000259" key="1">
    <source>
        <dbReference type="PROSITE" id="PS51186"/>
    </source>
</evidence>
<dbReference type="InterPro" id="IPR016181">
    <property type="entry name" value="Acyl_CoA_acyltransferase"/>
</dbReference>
<reference evidence="2 3" key="1">
    <citation type="submission" date="2019-11" db="EMBL/GenBank/DDBJ databases">
        <title>Draft genome sequences of five Paenibacillus species of dairy origin.</title>
        <authorList>
            <person name="Olajide A.M."/>
            <person name="Chen S."/>
            <person name="Lapointe G."/>
        </authorList>
    </citation>
    <scope>NUCLEOTIDE SEQUENCE [LARGE SCALE GENOMIC DNA]</scope>
    <source>
        <strain evidence="2 3">3CS1</strain>
    </source>
</reference>
<dbReference type="Pfam" id="PF00583">
    <property type="entry name" value="Acetyltransf_1"/>
    <property type="match status" value="1"/>
</dbReference>
<dbReference type="PROSITE" id="PS51186">
    <property type="entry name" value="GNAT"/>
    <property type="match status" value="1"/>
</dbReference>
<accession>A0ABW9T6J8</accession>